<accession>A0A9P0MUM1</accession>
<keyword evidence="3" id="KW-1185">Reference proteome</keyword>
<protein>
    <recommendedName>
        <fullName evidence="4">Transposase</fullName>
    </recommendedName>
</protein>
<dbReference type="Gene3D" id="3.30.420.10">
    <property type="entry name" value="Ribonuclease H-like superfamily/Ribonuclease H"/>
    <property type="match status" value="1"/>
</dbReference>
<dbReference type="Proteomes" id="UP001152798">
    <property type="component" value="Chromosome 7"/>
</dbReference>
<evidence type="ECO:0000313" key="3">
    <source>
        <dbReference type="Proteomes" id="UP001152798"/>
    </source>
</evidence>
<organism evidence="2 3">
    <name type="scientific">Nezara viridula</name>
    <name type="common">Southern green stink bug</name>
    <name type="synonym">Cimex viridulus</name>
    <dbReference type="NCBI Taxonomy" id="85310"/>
    <lineage>
        <taxon>Eukaryota</taxon>
        <taxon>Metazoa</taxon>
        <taxon>Ecdysozoa</taxon>
        <taxon>Arthropoda</taxon>
        <taxon>Hexapoda</taxon>
        <taxon>Insecta</taxon>
        <taxon>Pterygota</taxon>
        <taxon>Neoptera</taxon>
        <taxon>Paraneoptera</taxon>
        <taxon>Hemiptera</taxon>
        <taxon>Heteroptera</taxon>
        <taxon>Panheteroptera</taxon>
        <taxon>Pentatomomorpha</taxon>
        <taxon>Pentatomoidea</taxon>
        <taxon>Pentatomidae</taxon>
        <taxon>Pentatominae</taxon>
        <taxon>Nezara</taxon>
    </lineage>
</organism>
<evidence type="ECO:0000313" key="2">
    <source>
        <dbReference type="EMBL" id="CAH1407769.1"/>
    </source>
</evidence>
<dbReference type="EMBL" id="OV725083">
    <property type="protein sequence ID" value="CAH1407769.1"/>
    <property type="molecule type" value="Genomic_DNA"/>
</dbReference>
<reference evidence="2" key="1">
    <citation type="submission" date="2022-01" db="EMBL/GenBank/DDBJ databases">
        <authorList>
            <person name="King R."/>
        </authorList>
    </citation>
    <scope>NUCLEOTIDE SEQUENCE</scope>
</reference>
<dbReference type="GO" id="GO:0003676">
    <property type="term" value="F:nucleic acid binding"/>
    <property type="evidence" value="ECO:0007669"/>
    <property type="project" value="InterPro"/>
</dbReference>
<proteinExistence type="predicted"/>
<name>A0A9P0MUM1_NEZVI</name>
<dbReference type="AlphaFoldDB" id="A0A9P0MUM1"/>
<feature type="non-terminal residue" evidence="2">
    <location>
        <position position="115"/>
    </location>
</feature>
<evidence type="ECO:0008006" key="4">
    <source>
        <dbReference type="Google" id="ProtNLM"/>
    </source>
</evidence>
<feature type="region of interest" description="Disordered" evidence="1">
    <location>
        <begin position="83"/>
        <end position="115"/>
    </location>
</feature>
<gene>
    <name evidence="2" type="ORF">NEZAVI_LOCUS15409</name>
</gene>
<feature type="non-terminal residue" evidence="2">
    <location>
        <position position="1"/>
    </location>
</feature>
<dbReference type="InterPro" id="IPR036397">
    <property type="entry name" value="RNaseH_sf"/>
</dbReference>
<feature type="compositionally biased region" description="Polar residues" evidence="1">
    <location>
        <begin position="105"/>
        <end position="115"/>
    </location>
</feature>
<dbReference type="OrthoDB" id="10006939at2759"/>
<sequence>MIVRTHTALKKPTKSLAEWKEIITLSQVWFGREFALMAQQSSIFVKKESKQPLKIYQDDILEPVVNPLNDSLFAGSHRVLQQDSAPAHKARSTQQCLQKKMPEFISTSDWPSGSP</sequence>
<evidence type="ECO:0000256" key="1">
    <source>
        <dbReference type="SAM" id="MobiDB-lite"/>
    </source>
</evidence>